<dbReference type="Pfam" id="PF13289">
    <property type="entry name" value="SIR2_2"/>
    <property type="match status" value="1"/>
</dbReference>
<sequence length="319" mass="35880">MTNFNADLINDIAQRRVVIFLGAGVSASAKTRSGNSIRAWSDFLIHAASKIEDENVKKMAEKLIEDKDYLLACEVIRRKLDADWTTVVAEEFSQVAFPSPLHEAIINLDQRIILTTNFDKLIETAWGEVNKESTHYPRVISKVDSSAFRMLRDSGDYIVKLHGTVDDPSSFIFTKSEYIERAFGSWVYTDFVSSLLATHTLLFIGFSMADPAVTLLVERHASRFPDARPHYIVQAGPVPEEIIQINKELRRLFVITYDASNKHEQLPALIRELGEKSQSRRREIIAEQAPISVEDSAADCESSESEEIVVSTPSNSMPD</sequence>
<dbReference type="InterPro" id="IPR029035">
    <property type="entry name" value="DHS-like_NAD/FAD-binding_dom"/>
</dbReference>
<name>A0AAP4NHL3_9XANT</name>
<feature type="compositionally biased region" description="Acidic residues" evidence="1">
    <location>
        <begin position="296"/>
        <end position="307"/>
    </location>
</feature>
<proteinExistence type="predicted"/>
<feature type="region of interest" description="Disordered" evidence="1">
    <location>
        <begin position="294"/>
        <end position="319"/>
    </location>
</feature>
<evidence type="ECO:0000313" key="2">
    <source>
        <dbReference type="EMBL" id="MDN0288432.1"/>
    </source>
</evidence>
<protein>
    <submittedName>
        <fullName evidence="2">SIR2 family protein</fullName>
    </submittedName>
</protein>
<dbReference type="RefSeq" id="WP_126750500.1">
    <property type="nucleotide sequence ID" value="NZ_CP044334.1"/>
</dbReference>
<dbReference type="AlphaFoldDB" id="A0AAP4NHL3"/>
<dbReference type="SUPFAM" id="SSF52467">
    <property type="entry name" value="DHS-like NAD/FAD-binding domain"/>
    <property type="match status" value="1"/>
</dbReference>
<dbReference type="EMBL" id="JASVYU010000028">
    <property type="protein sequence ID" value="MDN0288432.1"/>
    <property type="molecule type" value="Genomic_DNA"/>
</dbReference>
<reference evidence="2" key="1">
    <citation type="submission" date="2023-06" db="EMBL/GenBank/DDBJ databases">
        <title>Genome sequences of Xanthomonas arboricola from Serbia and Montenegro.</title>
        <authorList>
            <person name="Ilicic R."/>
            <person name="Jelusic A."/>
            <person name="Harrison J."/>
            <person name="Greer S."/>
            <person name="Grant M."/>
            <person name="Vicente J."/>
            <person name="Popovic Milovanovic T."/>
            <person name="Studholme D.J."/>
        </authorList>
    </citation>
    <scope>NUCLEOTIDE SEQUENCE</scope>
    <source>
        <strain evidence="2">Xp320</strain>
    </source>
</reference>
<accession>A0AAP4NHL3</accession>
<organism evidence="2">
    <name type="scientific">Xanthomonas arboricola pv. pruni</name>
    <dbReference type="NCBI Taxonomy" id="69929"/>
    <lineage>
        <taxon>Bacteria</taxon>
        <taxon>Pseudomonadati</taxon>
        <taxon>Pseudomonadota</taxon>
        <taxon>Gammaproteobacteria</taxon>
        <taxon>Lysobacterales</taxon>
        <taxon>Lysobacteraceae</taxon>
        <taxon>Xanthomonas</taxon>
    </lineage>
</organism>
<comment type="caution">
    <text evidence="2">The sequence shown here is derived from an EMBL/GenBank/DDBJ whole genome shotgun (WGS) entry which is preliminary data.</text>
</comment>
<dbReference type="Gene3D" id="3.40.50.1220">
    <property type="entry name" value="TPP-binding domain"/>
    <property type="match status" value="1"/>
</dbReference>
<evidence type="ECO:0000256" key="1">
    <source>
        <dbReference type="SAM" id="MobiDB-lite"/>
    </source>
</evidence>
<gene>
    <name evidence="2" type="ORF">QSH54_17730</name>
</gene>